<dbReference type="AlphaFoldDB" id="A0A834LIP0"/>
<dbReference type="FunFam" id="3.40.50.300:FF:001237">
    <property type="entry name" value="Dynamin-related protein 4C"/>
    <property type="match status" value="1"/>
</dbReference>
<proteinExistence type="predicted"/>
<dbReference type="SMART" id="SM00053">
    <property type="entry name" value="DYNc"/>
    <property type="match status" value="1"/>
</dbReference>
<dbReference type="InterPro" id="IPR030381">
    <property type="entry name" value="G_DYNAMIN_dom"/>
</dbReference>
<dbReference type="EMBL" id="WJXA01000007">
    <property type="protein sequence ID" value="KAF7137780.1"/>
    <property type="molecule type" value="Genomic_DNA"/>
</dbReference>
<dbReference type="GO" id="GO:0016020">
    <property type="term" value="C:membrane"/>
    <property type="evidence" value="ECO:0007669"/>
    <property type="project" value="TreeGrafter"/>
</dbReference>
<feature type="domain" description="GED" evidence="5">
    <location>
        <begin position="607"/>
        <end position="703"/>
    </location>
</feature>
<dbReference type="Pfam" id="PF01031">
    <property type="entry name" value="Dynamin_M"/>
    <property type="match status" value="1"/>
</dbReference>
<evidence type="ECO:0008006" key="9">
    <source>
        <dbReference type="Google" id="ProtNLM"/>
    </source>
</evidence>
<protein>
    <recommendedName>
        <fullName evidence="9">Dynamin-related protein 4C-like</fullName>
    </recommendedName>
</protein>
<dbReference type="Pfam" id="PF00350">
    <property type="entry name" value="Dynamin_N"/>
    <property type="match status" value="1"/>
</dbReference>
<dbReference type="PROSITE" id="PS51388">
    <property type="entry name" value="GED"/>
    <property type="match status" value="1"/>
</dbReference>
<name>A0A834LIP0_RHOSS</name>
<keyword evidence="1" id="KW-0547">Nucleotide-binding</keyword>
<evidence type="ECO:0000256" key="4">
    <source>
        <dbReference type="SAM" id="MobiDB-lite"/>
    </source>
</evidence>
<dbReference type="PROSITE" id="PS51718">
    <property type="entry name" value="G_DYNAMIN_2"/>
    <property type="match status" value="1"/>
</dbReference>
<dbReference type="InterPro" id="IPR045063">
    <property type="entry name" value="Dynamin_N"/>
</dbReference>
<dbReference type="InterPro" id="IPR027417">
    <property type="entry name" value="P-loop_NTPase"/>
</dbReference>
<dbReference type="Gene3D" id="1.20.120.1240">
    <property type="entry name" value="Dynamin, middle domain"/>
    <property type="match status" value="1"/>
</dbReference>
<dbReference type="GO" id="GO:0008017">
    <property type="term" value="F:microtubule binding"/>
    <property type="evidence" value="ECO:0007669"/>
    <property type="project" value="TreeGrafter"/>
</dbReference>
<dbReference type="PANTHER" id="PTHR11566:SF173">
    <property type="entry name" value="DYNAMIN-RELATED PROTEIN 4C"/>
    <property type="match status" value="1"/>
</dbReference>
<accession>A0A834LIP0</accession>
<feature type="region of interest" description="Disordered" evidence="4">
    <location>
        <begin position="1"/>
        <end position="40"/>
    </location>
</feature>
<evidence type="ECO:0000256" key="1">
    <source>
        <dbReference type="ARBA" id="ARBA00022741"/>
    </source>
</evidence>
<comment type="caution">
    <text evidence="7">The sequence shown here is derived from an EMBL/GenBank/DDBJ whole genome shotgun (WGS) entry which is preliminary data.</text>
</comment>
<dbReference type="InterPro" id="IPR022812">
    <property type="entry name" value="Dynamin"/>
</dbReference>
<dbReference type="GO" id="GO:0005525">
    <property type="term" value="F:GTP binding"/>
    <property type="evidence" value="ECO:0007669"/>
    <property type="project" value="UniProtKB-KW"/>
</dbReference>
<dbReference type="OrthoDB" id="5061070at2759"/>
<dbReference type="PRINTS" id="PR00195">
    <property type="entry name" value="DYNAMIN"/>
</dbReference>
<reference evidence="7" key="1">
    <citation type="submission" date="2019-11" db="EMBL/GenBank/DDBJ databases">
        <authorList>
            <person name="Liu Y."/>
            <person name="Hou J."/>
            <person name="Li T.-Q."/>
            <person name="Guan C.-H."/>
            <person name="Wu X."/>
            <person name="Wu H.-Z."/>
            <person name="Ling F."/>
            <person name="Zhang R."/>
            <person name="Shi X.-G."/>
            <person name="Ren J.-P."/>
            <person name="Chen E.-F."/>
            <person name="Sun J.-M."/>
        </authorList>
    </citation>
    <scope>NUCLEOTIDE SEQUENCE</scope>
    <source>
        <strain evidence="7">Adult_tree_wgs_1</strain>
        <tissue evidence="7">Leaves</tissue>
    </source>
</reference>
<dbReference type="GO" id="GO:0005874">
    <property type="term" value="C:microtubule"/>
    <property type="evidence" value="ECO:0007669"/>
    <property type="project" value="TreeGrafter"/>
</dbReference>
<dbReference type="SMART" id="SM00302">
    <property type="entry name" value="GED"/>
    <property type="match status" value="1"/>
</dbReference>
<evidence type="ECO:0000259" key="5">
    <source>
        <dbReference type="PROSITE" id="PS51388"/>
    </source>
</evidence>
<evidence type="ECO:0000259" key="6">
    <source>
        <dbReference type="PROSITE" id="PS51718"/>
    </source>
</evidence>
<dbReference type="InterPro" id="IPR003130">
    <property type="entry name" value="GED"/>
</dbReference>
<dbReference type="GO" id="GO:0003924">
    <property type="term" value="F:GTPase activity"/>
    <property type="evidence" value="ECO:0007669"/>
    <property type="project" value="InterPro"/>
</dbReference>
<dbReference type="Pfam" id="PF02212">
    <property type="entry name" value="GED"/>
    <property type="match status" value="1"/>
</dbReference>
<feature type="domain" description="Dynamin-type G" evidence="6">
    <location>
        <begin position="94"/>
        <end position="355"/>
    </location>
</feature>
<evidence type="ECO:0000313" key="8">
    <source>
        <dbReference type="Proteomes" id="UP000626092"/>
    </source>
</evidence>
<evidence type="ECO:0000256" key="2">
    <source>
        <dbReference type="ARBA" id="ARBA00023134"/>
    </source>
</evidence>
<keyword evidence="8" id="KW-1185">Reference proteome</keyword>
<sequence length="706" mass="79327">MGSRGEHSMASQQQLQNAHVEDEEGNPRAHVEDEEGNPRAPVLAQPLSIMAEDGEETSLPISAHPPLMFSFNERIRPLLDAVDKLRHLKVAQEGIQLPTIVVVGDQSSGKSSVLESLAGISLPRGQGICTRVPLIMRLQHHQNPQPELHLEYHGKIVPTDETHVAEAIVLATNEIAGDGKGISHTPLTLVVIKRGVPDLTMVDLPGITRVPVHGQPEDIYEQISEIIMEYIKPEESIILNVLSATVDFPTCESIRMSQRVDKSGERTLAVVTKADKAPEGLLEKVTADDVNIGLGYVCVRNRIGEESYEEAREEETHLFQSHPLLSKIDKSIVGVPVLAQKLVRIQATIISKCLPEIVQKINDKLNSCVSELNKMPQHLSSVGEAMTVFMRIIGFSKESLRKILMRGEFDEYPEDRRMHCTARLVEMLNEYAGELQKSAENKLTENFLMDEMMVLDEAKGIGLPNFLPRTAFLVILQKKVKEISKTPVDFMAKVWDYIETVLITVFMNHCENYPQLQSAMRRATHNLVAKIKDESFDRVMEIVEMEKLADYTCSPEYMSDLGKLMAQQNLFMEVMNDYYKPSRITIEGFGEIEVGHLRGHSDVREQAFDMKMRITAYWKVVLKRLVDSMALHLLLRVRNLVDQDMEAEIVNELMGSPAGGPGAIQRMLEESPSAAKKRERLNKSIKLLKDSKEVLAQIIDRITVVD</sequence>
<dbReference type="GO" id="GO:0005737">
    <property type="term" value="C:cytoplasm"/>
    <property type="evidence" value="ECO:0007669"/>
    <property type="project" value="TreeGrafter"/>
</dbReference>
<keyword evidence="3" id="KW-0505">Motor protein</keyword>
<gene>
    <name evidence="7" type="ORF">RHSIM_Rhsim07G0109200</name>
</gene>
<dbReference type="PANTHER" id="PTHR11566">
    <property type="entry name" value="DYNAMIN"/>
    <property type="match status" value="1"/>
</dbReference>
<dbReference type="InterPro" id="IPR000375">
    <property type="entry name" value="Dynamin_stalk"/>
</dbReference>
<evidence type="ECO:0000313" key="7">
    <source>
        <dbReference type="EMBL" id="KAF7137780.1"/>
    </source>
</evidence>
<dbReference type="Proteomes" id="UP000626092">
    <property type="component" value="Unassembled WGS sequence"/>
</dbReference>
<organism evidence="7 8">
    <name type="scientific">Rhododendron simsii</name>
    <name type="common">Sims's rhododendron</name>
    <dbReference type="NCBI Taxonomy" id="118357"/>
    <lineage>
        <taxon>Eukaryota</taxon>
        <taxon>Viridiplantae</taxon>
        <taxon>Streptophyta</taxon>
        <taxon>Embryophyta</taxon>
        <taxon>Tracheophyta</taxon>
        <taxon>Spermatophyta</taxon>
        <taxon>Magnoliopsida</taxon>
        <taxon>eudicotyledons</taxon>
        <taxon>Gunneridae</taxon>
        <taxon>Pentapetalae</taxon>
        <taxon>asterids</taxon>
        <taxon>Ericales</taxon>
        <taxon>Ericaceae</taxon>
        <taxon>Ericoideae</taxon>
        <taxon>Rhodoreae</taxon>
        <taxon>Rhododendron</taxon>
    </lineage>
</organism>
<keyword evidence="2" id="KW-0342">GTP-binding</keyword>
<dbReference type="SUPFAM" id="SSF52540">
    <property type="entry name" value="P-loop containing nucleoside triphosphate hydrolases"/>
    <property type="match status" value="1"/>
</dbReference>
<evidence type="ECO:0000256" key="3">
    <source>
        <dbReference type="ARBA" id="ARBA00023175"/>
    </source>
</evidence>
<dbReference type="Gene3D" id="3.40.50.300">
    <property type="entry name" value="P-loop containing nucleotide triphosphate hydrolases"/>
    <property type="match status" value="1"/>
</dbReference>
<dbReference type="CDD" id="cd08771">
    <property type="entry name" value="DLP_1"/>
    <property type="match status" value="1"/>
</dbReference>
<dbReference type="InterPro" id="IPR001401">
    <property type="entry name" value="Dynamin_GTPase"/>
</dbReference>
<dbReference type="InterPro" id="IPR020850">
    <property type="entry name" value="GED_dom"/>
</dbReference>